<sequence length="195" mass="22197">MNRNEQHDRRAYHRLEFRASIQITPLDDELLEDPARLRAQVKGELRMLHWLQLENQYAFVRDSALRSQPALAPLIRLVDAKLNFLAGEIYSHEPNENSIQPVEMSATGISFQWPRSLPPGSLWLMRIDPAGTDAPLSMPAIIQRLDDPGQEDTHRIAAEFFALGEDETDALASWIVTRQARCLSRLKSAEDDKDA</sequence>
<dbReference type="AlphaFoldDB" id="A0A845V2K0"/>
<dbReference type="Proteomes" id="UP000484885">
    <property type="component" value="Unassembled WGS sequence"/>
</dbReference>
<evidence type="ECO:0008006" key="3">
    <source>
        <dbReference type="Google" id="ProtNLM"/>
    </source>
</evidence>
<keyword evidence="2" id="KW-1185">Reference proteome</keyword>
<dbReference type="EMBL" id="JAAGSC010000039">
    <property type="protein sequence ID" value="NDY95476.1"/>
    <property type="molecule type" value="Genomic_DNA"/>
</dbReference>
<reference evidence="1 2" key="1">
    <citation type="submission" date="2020-02" db="EMBL/GenBank/DDBJ databases">
        <authorList>
            <person name="Zhang X.-Y."/>
        </authorList>
    </citation>
    <scope>NUCLEOTIDE SEQUENCE [LARGE SCALE GENOMIC DNA]</scope>
    <source>
        <strain evidence="1 2">C33</strain>
    </source>
</reference>
<protein>
    <recommendedName>
        <fullName evidence="3">PilZ domain-containing protein</fullName>
    </recommendedName>
</protein>
<dbReference type="RefSeq" id="WP_164210857.1">
    <property type="nucleotide sequence ID" value="NZ_JAAGSC010000039.1"/>
</dbReference>
<evidence type="ECO:0000313" key="2">
    <source>
        <dbReference type="Proteomes" id="UP000484885"/>
    </source>
</evidence>
<gene>
    <name evidence="1" type="ORF">G3I74_07035</name>
</gene>
<proteinExistence type="predicted"/>
<organism evidence="1 2">
    <name type="scientific">Wenzhouxiangella limi</name>
    <dbReference type="NCBI Taxonomy" id="2707351"/>
    <lineage>
        <taxon>Bacteria</taxon>
        <taxon>Pseudomonadati</taxon>
        <taxon>Pseudomonadota</taxon>
        <taxon>Gammaproteobacteria</taxon>
        <taxon>Chromatiales</taxon>
        <taxon>Wenzhouxiangellaceae</taxon>
        <taxon>Wenzhouxiangella</taxon>
    </lineage>
</organism>
<evidence type="ECO:0000313" key="1">
    <source>
        <dbReference type="EMBL" id="NDY95476.1"/>
    </source>
</evidence>
<name>A0A845V2K0_9GAMM</name>
<accession>A0A845V2K0</accession>
<comment type="caution">
    <text evidence="1">The sequence shown here is derived from an EMBL/GenBank/DDBJ whole genome shotgun (WGS) entry which is preliminary data.</text>
</comment>